<dbReference type="SUPFAM" id="SSF53901">
    <property type="entry name" value="Thiolase-like"/>
    <property type="match status" value="1"/>
</dbReference>
<dbReference type="InterPro" id="IPR020841">
    <property type="entry name" value="PKS_Beta-ketoAc_synthase_dom"/>
</dbReference>
<evidence type="ECO:0000259" key="2">
    <source>
        <dbReference type="PROSITE" id="PS52004"/>
    </source>
</evidence>
<dbReference type="SMART" id="SM00827">
    <property type="entry name" value="PKS_AT"/>
    <property type="match status" value="1"/>
</dbReference>
<dbReference type="PROSITE" id="PS51257">
    <property type="entry name" value="PROKAR_LIPOPROTEIN"/>
    <property type="match status" value="1"/>
</dbReference>
<dbReference type="InterPro" id="IPR016035">
    <property type="entry name" value="Acyl_Trfase/lysoPLipase"/>
</dbReference>
<proteinExistence type="predicted"/>
<dbReference type="SMART" id="SM00825">
    <property type="entry name" value="PKS_KS"/>
    <property type="match status" value="1"/>
</dbReference>
<dbReference type="Pfam" id="PF02801">
    <property type="entry name" value="Ketoacyl-synt_C"/>
    <property type="match status" value="1"/>
</dbReference>
<dbReference type="SUPFAM" id="SSF55048">
    <property type="entry name" value="Probable ACP-binding domain of malonyl-CoA ACP transacylase"/>
    <property type="match status" value="1"/>
</dbReference>
<dbReference type="SUPFAM" id="SSF52151">
    <property type="entry name" value="FabD/lysophospholipase-like"/>
    <property type="match status" value="1"/>
</dbReference>
<sequence>MFAKANNFAVAVVGMGCHYPGSNNLKQLWENILARRREFRQFPDVRLPVSQYHDPDRKTPDKTYGSRAAVIDGFDFDWANRRVPKRAYESSDIVHWLALEVALQAIENAGYTRENVPTERTGVILGNTLTGEQSRSQYMRLRWPFVRKSLEAAATAKGMSAKNTEVLVATMEKYYKSVFAPITEDTLAGNLANTVAGRVCNFFNFDGGGYVVDGACSSSLIAVATACTQLATQELDIALAGGVDISLDTFELIGFAKAGALTEGDMNVYDRKASGFIPGEGCGFVVLKRLEDARAAGDYVYAVIQGWGISSDGKGGITAPSKTGQAKALRRAYNKAPYTSHDLDFIEGHGTGTPVGDRTELEGIALAIAEDGEIAPRSVGVTSFKSLVGHTKAAAGIGGFIKAVMAVNQRVIPPTCGCKELNAVFETTVKSVYPVISGEVRQPTDILRAGVSAMGFGGINSHITLESGDPPAPHLKPSLTEQALLVSHQDTELFVLSAKSITDLIARTQMIRETAHGMSMAEMVDLAVQLTESIDSAQPIRAALIVDTPMALWERLQQLEQMLQDMPPSAGEIRVSPQKDIWIGNNIQNCRVAFLFPGQGSQKLNMARTLVERHTWAKQFLEQADNWLKEAGCEPISQYIYHPLEKAADAEQLKTWSEDLTKAEITSPAICFVSLLWQKYLEYLGIKPVAVGGHSLGELTAFCAAGAYDEKTLICLAAMRGKAMSATQDQSGAMASLNCDYQTAEQLLTGVSGYVAIANINSPTQTVISGESASVLEVVQKAQSRNIQTRQLPVSNAFHSRMMSSAAAFLQEKAQIPQRLSVTSIPLFLSGDGKKATEGLELKQHFAHQMLSQVNFISLVKAMESECDLMIEVGPGKVLAGLVEATTSDPNLICLPLESKPGHDRDFNTVLGSFFVRGGEINWQVVYGNRLVRPFVSASQRIFIENQCERPFQVSDPEISAIASLEHGLAETVNHTHSIHQFADSETELVDALTEYFSERSLFLAELIRADIESLPLLSTITQDH</sequence>
<accession>A0ABR8CJV7</accession>
<dbReference type="CDD" id="cd00833">
    <property type="entry name" value="PKS"/>
    <property type="match status" value="1"/>
</dbReference>
<dbReference type="Gene3D" id="3.40.366.10">
    <property type="entry name" value="Malonyl-Coenzyme A Acyl Carrier Protein, domain 2"/>
    <property type="match status" value="1"/>
</dbReference>
<organism evidence="3 4">
    <name type="scientific">Anabaena subtropica FACHB-260</name>
    <dbReference type="NCBI Taxonomy" id="2692884"/>
    <lineage>
        <taxon>Bacteria</taxon>
        <taxon>Bacillati</taxon>
        <taxon>Cyanobacteriota</taxon>
        <taxon>Cyanophyceae</taxon>
        <taxon>Nostocales</taxon>
        <taxon>Nostocaceae</taxon>
        <taxon>Anabaena</taxon>
    </lineage>
</organism>
<dbReference type="InterPro" id="IPR016036">
    <property type="entry name" value="Malonyl_transacylase_ACP-bd"/>
</dbReference>
<dbReference type="InterPro" id="IPR001227">
    <property type="entry name" value="Ac_transferase_dom_sf"/>
</dbReference>
<name>A0ABR8CJV7_9NOST</name>
<dbReference type="InterPro" id="IPR014043">
    <property type="entry name" value="Acyl_transferase_dom"/>
</dbReference>
<comment type="caution">
    <text evidence="3">The sequence shown here is derived from an EMBL/GenBank/DDBJ whole genome shotgun (WGS) entry which is preliminary data.</text>
</comment>
<dbReference type="PANTHER" id="PTHR43775">
    <property type="entry name" value="FATTY ACID SYNTHASE"/>
    <property type="match status" value="1"/>
</dbReference>
<dbReference type="Pfam" id="PF00698">
    <property type="entry name" value="Acyl_transf_1"/>
    <property type="match status" value="1"/>
</dbReference>
<feature type="domain" description="Ketosynthase family 3 (KS3)" evidence="2">
    <location>
        <begin position="7"/>
        <end position="467"/>
    </location>
</feature>
<dbReference type="Proteomes" id="UP000607281">
    <property type="component" value="Unassembled WGS sequence"/>
</dbReference>
<gene>
    <name evidence="3" type="ORF">H6G18_01500</name>
</gene>
<protein>
    <submittedName>
        <fullName evidence="3">Type I polyketide synthase</fullName>
    </submittedName>
</protein>
<dbReference type="PROSITE" id="PS52004">
    <property type="entry name" value="KS3_2"/>
    <property type="match status" value="1"/>
</dbReference>
<evidence type="ECO:0000256" key="1">
    <source>
        <dbReference type="ARBA" id="ARBA00022679"/>
    </source>
</evidence>
<dbReference type="InterPro" id="IPR014030">
    <property type="entry name" value="Ketoacyl_synth_N"/>
</dbReference>
<dbReference type="InterPro" id="IPR014031">
    <property type="entry name" value="Ketoacyl_synth_C"/>
</dbReference>
<evidence type="ECO:0000313" key="3">
    <source>
        <dbReference type="EMBL" id="MBD2342823.1"/>
    </source>
</evidence>
<dbReference type="PANTHER" id="PTHR43775:SF51">
    <property type="entry name" value="INACTIVE PHENOLPHTHIOCEROL SYNTHESIS POLYKETIDE SYNTHASE TYPE I PKS1-RELATED"/>
    <property type="match status" value="1"/>
</dbReference>
<dbReference type="RefSeq" id="WP_190405310.1">
    <property type="nucleotide sequence ID" value="NZ_JACJRF010000002.1"/>
</dbReference>
<dbReference type="InterPro" id="IPR016039">
    <property type="entry name" value="Thiolase-like"/>
</dbReference>
<dbReference type="InterPro" id="IPR050091">
    <property type="entry name" value="PKS_NRPS_Biosynth_Enz"/>
</dbReference>
<evidence type="ECO:0000313" key="4">
    <source>
        <dbReference type="Proteomes" id="UP000607281"/>
    </source>
</evidence>
<keyword evidence="1" id="KW-0808">Transferase</keyword>
<reference evidence="3 4" key="1">
    <citation type="journal article" date="2020" name="ISME J.">
        <title>Comparative genomics reveals insights into cyanobacterial evolution and habitat adaptation.</title>
        <authorList>
            <person name="Chen M.Y."/>
            <person name="Teng W.K."/>
            <person name="Zhao L."/>
            <person name="Hu C.X."/>
            <person name="Zhou Y.K."/>
            <person name="Han B.P."/>
            <person name="Song L.R."/>
            <person name="Shu W.S."/>
        </authorList>
    </citation>
    <scope>NUCLEOTIDE SEQUENCE [LARGE SCALE GENOMIC DNA]</scope>
    <source>
        <strain evidence="3 4">FACHB-260</strain>
    </source>
</reference>
<dbReference type="Pfam" id="PF00109">
    <property type="entry name" value="ketoacyl-synt"/>
    <property type="match status" value="1"/>
</dbReference>
<dbReference type="Gene3D" id="3.40.47.10">
    <property type="match status" value="1"/>
</dbReference>
<dbReference type="EMBL" id="JACJRF010000002">
    <property type="protein sequence ID" value="MBD2342823.1"/>
    <property type="molecule type" value="Genomic_DNA"/>
</dbReference>
<keyword evidence="4" id="KW-1185">Reference proteome</keyword>